<dbReference type="FunFam" id="3.90.190.20:FF:000006">
    <property type="entry name" value="UDP-N-acetylmuramoyl-L-alanyl-D-glutamate--2,6-diaminopimelate ligase"/>
    <property type="match status" value="1"/>
</dbReference>
<feature type="binding site" evidence="10">
    <location>
        <position position="468"/>
    </location>
    <ligand>
        <name>meso-2,6-diaminopimelate</name>
        <dbReference type="ChEBI" id="CHEBI:57791"/>
    </ligand>
</feature>
<keyword evidence="10" id="KW-0067">ATP-binding</keyword>
<feature type="domain" description="Mur ligase C-terminal" evidence="12">
    <location>
        <begin position="340"/>
        <end position="470"/>
    </location>
</feature>
<gene>
    <name evidence="10" type="primary">murE</name>
    <name evidence="14" type="ORF">FE784_04575</name>
</gene>
<dbReference type="GO" id="GO:0005737">
    <property type="term" value="C:cytoplasm"/>
    <property type="evidence" value="ECO:0007669"/>
    <property type="project" value="UniProtKB-SubCell"/>
</dbReference>
<dbReference type="SUPFAM" id="SSF53244">
    <property type="entry name" value="MurD-like peptide ligases, peptide-binding domain"/>
    <property type="match status" value="1"/>
</dbReference>
<comment type="caution">
    <text evidence="10">Lacks conserved residue(s) required for the propagation of feature annotation.</text>
</comment>
<keyword evidence="15" id="KW-1185">Reference proteome</keyword>
<evidence type="ECO:0000256" key="2">
    <source>
        <dbReference type="ARBA" id="ARBA00005898"/>
    </source>
</evidence>
<feature type="binding site" evidence="10">
    <location>
        <position position="189"/>
    </location>
    <ligand>
        <name>UDP-N-acetyl-alpha-D-muramoyl-L-alanyl-D-glutamate</name>
        <dbReference type="ChEBI" id="CHEBI:83900"/>
    </ligand>
</feature>
<evidence type="ECO:0000256" key="9">
    <source>
        <dbReference type="ARBA" id="ARBA00081560"/>
    </source>
</evidence>
<feature type="domain" description="Mur ligase central" evidence="13">
    <location>
        <begin position="110"/>
        <end position="318"/>
    </location>
</feature>
<dbReference type="NCBIfam" id="TIGR01085">
    <property type="entry name" value="murE"/>
    <property type="match status" value="1"/>
</dbReference>
<evidence type="ECO:0000313" key="14">
    <source>
        <dbReference type="EMBL" id="TNJ67661.1"/>
    </source>
</evidence>
<keyword evidence="10" id="KW-0460">Magnesium</keyword>
<reference evidence="14 15" key="1">
    <citation type="submission" date="2019-05" db="EMBL/GenBank/DDBJ databases">
        <title>We sequenced the genome of Paenibacillus hemerocallicola KCTC 33185 for further insight into its adaptation and study the phylogeny of Paenibacillus.</title>
        <authorList>
            <person name="Narsing Rao M.P."/>
        </authorList>
    </citation>
    <scope>NUCLEOTIDE SEQUENCE [LARGE SCALE GENOMIC DNA]</scope>
    <source>
        <strain evidence="14 15">KCTC 33185</strain>
    </source>
</reference>
<comment type="pathway">
    <text evidence="1 10 11">Cell wall biogenesis; peptidoglycan biosynthesis.</text>
</comment>
<dbReference type="RefSeq" id="WP_139600947.1">
    <property type="nucleotide sequence ID" value="NZ_VDCQ01000004.1"/>
</dbReference>
<keyword evidence="10" id="KW-0547">Nucleotide-binding</keyword>
<keyword evidence="10" id="KW-0963">Cytoplasm</keyword>
<dbReference type="AlphaFoldDB" id="A0A5C4TF53"/>
<protein>
    <recommendedName>
        <fullName evidence="6 10">UDP-N-acetylmuramoyl-L-alanyl-D-glutamate--2,6-diaminopimelate ligase</fullName>
        <ecNumber evidence="5 10">6.3.2.13</ecNumber>
    </recommendedName>
    <alternativeName>
        <fullName evidence="7 10">Meso-A2pm-adding enzyme</fullName>
    </alternativeName>
    <alternativeName>
        <fullName evidence="8 10">Meso-diaminopimelate-adding enzyme</fullName>
    </alternativeName>
    <alternativeName>
        <fullName evidence="9 10">UDP-MurNAc-L-Ala-D-Glu:meso-diaminopimelate ligase</fullName>
    </alternativeName>
    <alternativeName>
        <fullName evidence="10">UDP-MurNAc-tripeptide synthetase</fullName>
    </alternativeName>
    <alternativeName>
        <fullName evidence="10">UDP-N-acetylmuramyl-tripeptide synthetase</fullName>
    </alternativeName>
</protein>
<feature type="binding site" evidence="10">
    <location>
        <begin position="111"/>
        <end position="117"/>
    </location>
    <ligand>
        <name>ATP</name>
        <dbReference type="ChEBI" id="CHEBI:30616"/>
    </ligand>
</feature>
<dbReference type="InterPro" id="IPR036565">
    <property type="entry name" value="Mur-like_cat_sf"/>
</dbReference>
<dbReference type="InterPro" id="IPR036615">
    <property type="entry name" value="Mur_ligase_C_dom_sf"/>
</dbReference>
<comment type="catalytic activity">
    <reaction evidence="3 10">
        <text>UDP-N-acetyl-alpha-D-muramoyl-L-alanyl-D-glutamate + meso-2,6-diaminopimelate + ATP = UDP-N-acetyl-alpha-D-muramoyl-L-alanyl-gamma-D-glutamyl-meso-2,6-diaminopimelate + ADP + phosphate + H(+)</text>
        <dbReference type="Rhea" id="RHEA:23676"/>
        <dbReference type="ChEBI" id="CHEBI:15378"/>
        <dbReference type="ChEBI" id="CHEBI:30616"/>
        <dbReference type="ChEBI" id="CHEBI:43474"/>
        <dbReference type="ChEBI" id="CHEBI:57791"/>
        <dbReference type="ChEBI" id="CHEBI:83900"/>
        <dbReference type="ChEBI" id="CHEBI:83905"/>
        <dbReference type="ChEBI" id="CHEBI:456216"/>
        <dbReference type="EC" id="6.3.2.13"/>
    </reaction>
</comment>
<evidence type="ECO:0000256" key="11">
    <source>
        <dbReference type="RuleBase" id="RU004135"/>
    </source>
</evidence>
<evidence type="ECO:0000256" key="8">
    <source>
        <dbReference type="ARBA" id="ARBA00076158"/>
    </source>
</evidence>
<evidence type="ECO:0000256" key="10">
    <source>
        <dbReference type="HAMAP-Rule" id="MF_00208"/>
    </source>
</evidence>
<proteinExistence type="inferred from homology"/>
<dbReference type="GO" id="GO:0000287">
    <property type="term" value="F:magnesium ion binding"/>
    <property type="evidence" value="ECO:0007669"/>
    <property type="project" value="UniProtKB-UniRule"/>
</dbReference>
<keyword evidence="10 11" id="KW-0131">Cell cycle</keyword>
<feature type="short sequence motif" description="Meso-diaminopimelate recognition motif" evidence="10">
    <location>
        <begin position="413"/>
        <end position="416"/>
    </location>
</feature>
<evidence type="ECO:0000256" key="7">
    <source>
        <dbReference type="ARBA" id="ARBA00075482"/>
    </source>
</evidence>
<feature type="modified residue" description="N6-carboxylysine" evidence="10">
    <location>
        <position position="221"/>
    </location>
</feature>
<comment type="similarity">
    <text evidence="2 10">Belongs to the MurCDEF family. MurE subfamily.</text>
</comment>
<feature type="binding site" evidence="10">
    <location>
        <position position="181"/>
    </location>
    <ligand>
        <name>UDP-N-acetyl-alpha-D-muramoyl-L-alanyl-D-glutamate</name>
        <dbReference type="ChEBI" id="CHEBI:83900"/>
    </ligand>
</feature>
<dbReference type="Proteomes" id="UP000307943">
    <property type="component" value="Unassembled WGS sequence"/>
</dbReference>
<accession>A0A5C4TF53</accession>
<dbReference type="InterPro" id="IPR035911">
    <property type="entry name" value="MurE/MurF_N"/>
</dbReference>
<dbReference type="GO" id="GO:0005524">
    <property type="term" value="F:ATP binding"/>
    <property type="evidence" value="ECO:0007669"/>
    <property type="project" value="UniProtKB-UniRule"/>
</dbReference>
<feature type="binding site" evidence="10">
    <location>
        <position position="472"/>
    </location>
    <ligand>
        <name>meso-2,6-diaminopimelate</name>
        <dbReference type="ChEBI" id="CHEBI:57791"/>
    </ligand>
</feature>
<evidence type="ECO:0000256" key="5">
    <source>
        <dbReference type="ARBA" id="ARBA00066633"/>
    </source>
</evidence>
<comment type="function">
    <text evidence="4 10">Catalyzes the addition of meso-diaminopimelic acid to the nucleotide precursor UDP-N-acetylmuramoyl-L-alanyl-D-glutamate (UMAG) in the biosynthesis of bacterial cell-wall peptidoglycan.</text>
</comment>
<dbReference type="Pfam" id="PF08245">
    <property type="entry name" value="Mur_ligase_M"/>
    <property type="match status" value="1"/>
</dbReference>
<evidence type="ECO:0000256" key="4">
    <source>
        <dbReference type="ARBA" id="ARBA00056782"/>
    </source>
</evidence>
<dbReference type="SUPFAM" id="SSF53623">
    <property type="entry name" value="MurD-like peptide ligases, catalytic domain"/>
    <property type="match status" value="1"/>
</dbReference>
<dbReference type="SUPFAM" id="SSF63418">
    <property type="entry name" value="MurE/MurF N-terminal domain"/>
    <property type="match status" value="1"/>
</dbReference>
<dbReference type="Gene3D" id="3.40.1190.10">
    <property type="entry name" value="Mur-like, catalytic domain"/>
    <property type="match status" value="1"/>
</dbReference>
<dbReference type="HAMAP" id="MF_00208">
    <property type="entry name" value="MurE"/>
    <property type="match status" value="1"/>
</dbReference>
<comment type="subcellular location">
    <subcellularLocation>
        <location evidence="10 11">Cytoplasm</location>
    </subcellularLocation>
</comment>
<dbReference type="EC" id="6.3.2.13" evidence="5 10"/>
<dbReference type="EMBL" id="VDCQ01000004">
    <property type="protein sequence ID" value="TNJ67661.1"/>
    <property type="molecule type" value="Genomic_DNA"/>
</dbReference>
<evidence type="ECO:0000259" key="13">
    <source>
        <dbReference type="Pfam" id="PF08245"/>
    </source>
</evidence>
<evidence type="ECO:0000256" key="1">
    <source>
        <dbReference type="ARBA" id="ARBA00004752"/>
    </source>
</evidence>
<dbReference type="GO" id="GO:0008765">
    <property type="term" value="F:UDP-N-acetylmuramoylalanyl-D-glutamate-2,6-diaminopimelate ligase activity"/>
    <property type="evidence" value="ECO:0007669"/>
    <property type="project" value="UniProtKB-UniRule"/>
</dbReference>
<dbReference type="GO" id="GO:0009252">
    <property type="term" value="P:peptidoglycan biosynthetic process"/>
    <property type="evidence" value="ECO:0007669"/>
    <property type="project" value="UniProtKB-UniRule"/>
</dbReference>
<dbReference type="GO" id="GO:0051301">
    <property type="term" value="P:cell division"/>
    <property type="evidence" value="ECO:0007669"/>
    <property type="project" value="UniProtKB-KW"/>
</dbReference>
<dbReference type="GO" id="GO:0008360">
    <property type="term" value="P:regulation of cell shape"/>
    <property type="evidence" value="ECO:0007669"/>
    <property type="project" value="UniProtKB-KW"/>
</dbReference>
<dbReference type="InterPro" id="IPR005761">
    <property type="entry name" value="UDP-N-AcMur-Glu-dNH2Pim_ligase"/>
</dbReference>
<keyword evidence="10 11" id="KW-0961">Cell wall biogenesis/degradation</keyword>
<comment type="cofactor">
    <cofactor evidence="10">
        <name>Mg(2+)</name>
        <dbReference type="ChEBI" id="CHEBI:18420"/>
    </cofactor>
</comment>
<evidence type="ECO:0000256" key="6">
    <source>
        <dbReference type="ARBA" id="ARBA00072883"/>
    </source>
</evidence>
<organism evidence="14 15">
    <name type="scientific">Paenibacillus hemerocallicola</name>
    <dbReference type="NCBI Taxonomy" id="1172614"/>
    <lineage>
        <taxon>Bacteria</taxon>
        <taxon>Bacillati</taxon>
        <taxon>Bacillota</taxon>
        <taxon>Bacilli</taxon>
        <taxon>Bacillales</taxon>
        <taxon>Paenibacillaceae</taxon>
        <taxon>Paenibacillus</taxon>
    </lineage>
</organism>
<feature type="binding site" evidence="10">
    <location>
        <position position="30"/>
    </location>
    <ligand>
        <name>UDP-N-acetyl-alpha-D-muramoyl-L-alanyl-D-glutamate</name>
        <dbReference type="ChEBI" id="CHEBI:83900"/>
    </ligand>
</feature>
<dbReference type="UniPathway" id="UPA00219"/>
<evidence type="ECO:0000256" key="3">
    <source>
        <dbReference type="ARBA" id="ARBA00050251"/>
    </source>
</evidence>
<dbReference type="GO" id="GO:0071555">
    <property type="term" value="P:cell wall organization"/>
    <property type="evidence" value="ECO:0007669"/>
    <property type="project" value="UniProtKB-KW"/>
</dbReference>
<dbReference type="OrthoDB" id="9800958at2"/>
<dbReference type="Gene3D" id="3.40.1390.10">
    <property type="entry name" value="MurE/MurF, N-terminal domain"/>
    <property type="match status" value="1"/>
</dbReference>
<dbReference type="NCBIfam" id="NF001126">
    <property type="entry name" value="PRK00139.1-4"/>
    <property type="match status" value="1"/>
</dbReference>
<dbReference type="Pfam" id="PF02875">
    <property type="entry name" value="Mur_ligase_C"/>
    <property type="match status" value="1"/>
</dbReference>
<feature type="binding site" evidence="10">
    <location>
        <position position="389"/>
    </location>
    <ligand>
        <name>meso-2,6-diaminopimelate</name>
        <dbReference type="ChEBI" id="CHEBI:57791"/>
    </ligand>
</feature>
<comment type="caution">
    <text evidence="14">The sequence shown here is derived from an EMBL/GenBank/DDBJ whole genome shotgun (WGS) entry which is preliminary data.</text>
</comment>
<name>A0A5C4TF53_9BACL</name>
<dbReference type="InterPro" id="IPR013221">
    <property type="entry name" value="Mur_ligase_cen"/>
</dbReference>
<keyword evidence="10 11" id="KW-0132">Cell division</keyword>
<evidence type="ECO:0000259" key="12">
    <source>
        <dbReference type="Pfam" id="PF02875"/>
    </source>
</evidence>
<dbReference type="InterPro" id="IPR004101">
    <property type="entry name" value="Mur_ligase_C"/>
</dbReference>
<dbReference type="PANTHER" id="PTHR23135:SF4">
    <property type="entry name" value="UDP-N-ACETYLMURAMOYL-L-ALANYL-D-GLUTAMATE--2,6-DIAMINOPIMELATE LIGASE MURE HOMOLOG, CHLOROPLASTIC"/>
    <property type="match status" value="1"/>
</dbReference>
<evidence type="ECO:0000313" key="15">
    <source>
        <dbReference type="Proteomes" id="UP000307943"/>
    </source>
</evidence>
<dbReference type="Gene3D" id="3.90.190.20">
    <property type="entry name" value="Mur ligase, C-terminal domain"/>
    <property type="match status" value="1"/>
</dbReference>
<keyword evidence="10 11" id="KW-0573">Peptidoglycan synthesis</keyword>
<keyword evidence="10 11" id="KW-0133">Cell shape</keyword>
<dbReference type="PANTHER" id="PTHR23135">
    <property type="entry name" value="MUR LIGASE FAMILY MEMBER"/>
    <property type="match status" value="1"/>
</dbReference>
<feature type="binding site" evidence="10">
    <location>
        <begin position="413"/>
        <end position="416"/>
    </location>
    <ligand>
        <name>meso-2,6-diaminopimelate</name>
        <dbReference type="ChEBI" id="CHEBI:57791"/>
    </ligand>
</feature>
<comment type="PTM">
    <text evidence="10">Carboxylation is probably crucial for Mg(2+) binding and, consequently, for the gamma-phosphate positioning of ATP.</text>
</comment>
<keyword evidence="10 14" id="KW-0436">Ligase</keyword>
<sequence>MKLRELAELLAIVRTEGDMDVEITGFSMHTRTLRAGELFVCVPGIAGFQEDRHPFAGEAVRAGAAALVAERDVNLDVPTVIVPDARYAMAVMACHFYGYPSSNMKLIGLTGTNGKTTTAHMIEAVFAHAGYRTGLMGNIGTKIGSVMVETDMINTKEPHKLQASLSIMRDHRTEYGIMEVTSQGLDMGRVLGCEFRTAVFTNMTQDHLDYHGTMDRYREAKGLFFSRMGNGFSSDPAKRKFAVLNRDDPASDYFRKVTPAQVLTYGVTREADVMAKNIRLTAQGTGFELVTFAGTTPMKLRMVGAFNVYNALAAVACALAEGVPLEVIRAGLEQLQGVPGRMEIVDEGQDFLVLVDYAHTPDGLDNALAAVKQFAEGSIITVFGCGGNRDRSKRSVMGKLAAKYSDYVVVTSDNPRSEEPERILEDIGRGLEEAGTDENRYELAADRRKAISRAVERAAPGDIILIAGKGHETYQILKDGTVHFDDREEARQAIRHKGGKA</sequence>